<gene>
    <name evidence="2" type="ORF">EJ02DRAFT_469757</name>
</gene>
<keyword evidence="3" id="KW-1185">Reference proteome</keyword>
<name>A0A6A5SBK4_9PLEO</name>
<proteinExistence type="predicted"/>
<evidence type="ECO:0000313" key="2">
    <source>
        <dbReference type="EMBL" id="KAF1937352.1"/>
    </source>
</evidence>
<evidence type="ECO:0000256" key="1">
    <source>
        <dbReference type="SAM" id="Phobius"/>
    </source>
</evidence>
<sequence length="202" mass="21387">MSIAFLLTVNSITCGDGKHLSMDLDDTSIGLLARAPRTSSHSTPLLWALAYAIVSAAALSAAALFTATLFAVFAAAVDNILRLPEATQGGDSGASVIPLISLASTRGNSHCTDLAPGLCTGLRFLWDRTGALLGAVAALLALSASSISWRVRGSLRRGILDNYNTMETSPSSYAVQFIWDGGVLWPLTRHKLREHAKEFSKL</sequence>
<dbReference type="AlphaFoldDB" id="A0A6A5SBK4"/>
<evidence type="ECO:0000313" key="3">
    <source>
        <dbReference type="Proteomes" id="UP000800038"/>
    </source>
</evidence>
<reference evidence="2" key="1">
    <citation type="journal article" date="2020" name="Stud. Mycol.">
        <title>101 Dothideomycetes genomes: a test case for predicting lifestyles and emergence of pathogens.</title>
        <authorList>
            <person name="Haridas S."/>
            <person name="Albert R."/>
            <person name="Binder M."/>
            <person name="Bloem J."/>
            <person name="Labutti K."/>
            <person name="Salamov A."/>
            <person name="Andreopoulos B."/>
            <person name="Baker S."/>
            <person name="Barry K."/>
            <person name="Bills G."/>
            <person name="Bluhm B."/>
            <person name="Cannon C."/>
            <person name="Castanera R."/>
            <person name="Culley D."/>
            <person name="Daum C."/>
            <person name="Ezra D."/>
            <person name="Gonzalez J."/>
            <person name="Henrissat B."/>
            <person name="Kuo A."/>
            <person name="Liang C."/>
            <person name="Lipzen A."/>
            <person name="Lutzoni F."/>
            <person name="Magnuson J."/>
            <person name="Mondo S."/>
            <person name="Nolan M."/>
            <person name="Ohm R."/>
            <person name="Pangilinan J."/>
            <person name="Park H.-J."/>
            <person name="Ramirez L."/>
            <person name="Alfaro M."/>
            <person name="Sun H."/>
            <person name="Tritt A."/>
            <person name="Yoshinaga Y."/>
            <person name="Zwiers L.-H."/>
            <person name="Turgeon B."/>
            <person name="Goodwin S."/>
            <person name="Spatafora J."/>
            <person name="Crous P."/>
            <person name="Grigoriev I."/>
        </authorList>
    </citation>
    <scope>NUCLEOTIDE SEQUENCE</scope>
    <source>
        <strain evidence="2">CBS 161.51</strain>
    </source>
</reference>
<keyword evidence="1" id="KW-1133">Transmembrane helix</keyword>
<keyword evidence="1" id="KW-0812">Transmembrane</keyword>
<accession>A0A6A5SBK4</accession>
<protein>
    <submittedName>
        <fullName evidence="2">Uncharacterized protein</fullName>
    </submittedName>
</protein>
<organism evidence="2 3">
    <name type="scientific">Clathrospora elynae</name>
    <dbReference type="NCBI Taxonomy" id="706981"/>
    <lineage>
        <taxon>Eukaryota</taxon>
        <taxon>Fungi</taxon>
        <taxon>Dikarya</taxon>
        <taxon>Ascomycota</taxon>
        <taxon>Pezizomycotina</taxon>
        <taxon>Dothideomycetes</taxon>
        <taxon>Pleosporomycetidae</taxon>
        <taxon>Pleosporales</taxon>
        <taxon>Diademaceae</taxon>
        <taxon>Clathrospora</taxon>
    </lineage>
</organism>
<dbReference type="Proteomes" id="UP000800038">
    <property type="component" value="Unassembled WGS sequence"/>
</dbReference>
<keyword evidence="1" id="KW-0472">Membrane</keyword>
<dbReference type="EMBL" id="ML976142">
    <property type="protein sequence ID" value="KAF1937352.1"/>
    <property type="molecule type" value="Genomic_DNA"/>
</dbReference>
<feature type="transmembrane region" description="Helical" evidence="1">
    <location>
        <begin position="131"/>
        <end position="149"/>
    </location>
</feature>
<feature type="transmembrane region" description="Helical" evidence="1">
    <location>
        <begin position="44"/>
        <end position="77"/>
    </location>
</feature>